<reference evidence="4 5" key="1">
    <citation type="submission" date="2019-03" db="EMBL/GenBank/DDBJ databases">
        <title>Genomic Encyclopedia of Type Strains, Phase IV (KMG-IV): sequencing the most valuable type-strain genomes for metagenomic binning, comparative biology and taxonomic classification.</title>
        <authorList>
            <person name="Goeker M."/>
        </authorList>
    </citation>
    <scope>NUCLEOTIDE SEQUENCE [LARGE SCALE GENOMIC DNA]</scope>
    <source>
        <strain evidence="4 5">DSM 24984</strain>
    </source>
</reference>
<dbReference type="OrthoDB" id="9814800at2"/>
<name>A0A4R1K5D2_9BACT</name>
<gene>
    <name evidence="4" type="ORF">C8D98_2287</name>
</gene>
<keyword evidence="5" id="KW-1185">Reference proteome</keyword>
<keyword evidence="2" id="KW-1133">Transmembrane helix</keyword>
<evidence type="ECO:0000256" key="2">
    <source>
        <dbReference type="SAM" id="Phobius"/>
    </source>
</evidence>
<organism evidence="4 5">
    <name type="scientific">Seleniivibrio woodruffii</name>
    <dbReference type="NCBI Taxonomy" id="1078050"/>
    <lineage>
        <taxon>Bacteria</taxon>
        <taxon>Pseudomonadati</taxon>
        <taxon>Deferribacterota</taxon>
        <taxon>Deferribacteres</taxon>
        <taxon>Deferribacterales</taxon>
        <taxon>Geovibrionaceae</taxon>
        <taxon>Seleniivibrio</taxon>
    </lineage>
</organism>
<dbReference type="Gene3D" id="3.90.10.10">
    <property type="entry name" value="Cytochrome C3"/>
    <property type="match status" value="1"/>
</dbReference>
<proteinExistence type="predicted"/>
<dbReference type="InterPro" id="IPR051829">
    <property type="entry name" value="Multiheme_Cytochr_ET"/>
</dbReference>
<dbReference type="AlphaFoldDB" id="A0A4R1K5D2"/>
<protein>
    <submittedName>
        <fullName evidence="4">Uncharacterized protein</fullName>
    </submittedName>
</protein>
<sequence>MRIYCFIAVMVFSLFMTCGTARASVVTDGENCMMCHKYPGLTRVNNEGYLRVFYVDSENYNHTVHTKVKCTGCHVDIKEIPHKEMKPVDCSTECHVTNAGSEKPFSHKKIFDDLKQSIHNPDNPYVRAKIVDDFPTCTNCHKNPQYRFQIGDVESVDEARHKERILQKCAVCHANNVDYRYFFEHVTHRIKNLAPSEDVVKTCSKCHSKEEMATKHKMKNAAATYLDTFHGKAVEFGMPNAPSCIDCHVKKGESAHKIRSWRSPDSATYESNRYLACQDSNCHVNPTKEFGMIRMHSVIDKDIYPIEFYVALGFTILTIGAFYPLLGLMILELIREMFPNLSFRRKKKD</sequence>
<dbReference type="EMBL" id="SMGG01000006">
    <property type="protein sequence ID" value="TCK59354.1"/>
    <property type="molecule type" value="Genomic_DNA"/>
</dbReference>
<evidence type="ECO:0000256" key="3">
    <source>
        <dbReference type="SAM" id="SignalP"/>
    </source>
</evidence>
<keyword evidence="1 3" id="KW-0732">Signal</keyword>
<evidence type="ECO:0000313" key="4">
    <source>
        <dbReference type="EMBL" id="TCK59354.1"/>
    </source>
</evidence>
<feature type="chain" id="PRO_5020830263" evidence="3">
    <location>
        <begin position="24"/>
        <end position="349"/>
    </location>
</feature>
<evidence type="ECO:0000256" key="1">
    <source>
        <dbReference type="ARBA" id="ARBA00022729"/>
    </source>
</evidence>
<comment type="caution">
    <text evidence="4">The sequence shown here is derived from an EMBL/GenBank/DDBJ whole genome shotgun (WGS) entry which is preliminary data.</text>
</comment>
<dbReference type="Proteomes" id="UP000294614">
    <property type="component" value="Unassembled WGS sequence"/>
</dbReference>
<dbReference type="PANTHER" id="PTHR35038">
    <property type="entry name" value="DISSIMILATORY SULFITE REDUCTASE SIRA"/>
    <property type="match status" value="1"/>
</dbReference>
<feature type="transmembrane region" description="Helical" evidence="2">
    <location>
        <begin position="308"/>
        <end position="334"/>
    </location>
</feature>
<dbReference type="InterPro" id="IPR036280">
    <property type="entry name" value="Multihaem_cyt_sf"/>
</dbReference>
<feature type="signal peptide" evidence="3">
    <location>
        <begin position="1"/>
        <end position="23"/>
    </location>
</feature>
<accession>A0A4R1K5D2</accession>
<evidence type="ECO:0000313" key="5">
    <source>
        <dbReference type="Proteomes" id="UP000294614"/>
    </source>
</evidence>
<dbReference type="RefSeq" id="WP_132874265.1">
    <property type="nucleotide sequence ID" value="NZ_JAJUHT010000006.1"/>
</dbReference>
<dbReference type="SUPFAM" id="SSF48695">
    <property type="entry name" value="Multiheme cytochromes"/>
    <property type="match status" value="1"/>
</dbReference>
<keyword evidence="2" id="KW-0472">Membrane</keyword>
<keyword evidence="2" id="KW-0812">Transmembrane</keyword>